<feature type="compositionally biased region" description="Acidic residues" evidence="4">
    <location>
        <begin position="54"/>
        <end position="64"/>
    </location>
</feature>
<protein>
    <recommendedName>
        <fullName evidence="5">CCT domain-containing protein</fullName>
    </recommendedName>
</protein>
<dbReference type="InterPro" id="IPR010402">
    <property type="entry name" value="CCT_domain"/>
</dbReference>
<dbReference type="PANTHER" id="PTHR31319:SF39">
    <property type="entry name" value="ZINC FINGER PROTEIN CONSTANS-LIKE 1"/>
    <property type="match status" value="1"/>
</dbReference>
<sequence length="183" mass="20331">MLIGQGQQFSCKQRICSKPNPLANRHQPVPVAPIPCCVYGPQAAKGSVLGLGGDDTDDDDDDENNSIPKITNTLSGYQVSVSSMDVGLVPESTMLDVSIPHSRLSAGTNDIYSTPPIQTPTQLSPMDREARVLRYKEKKKKRKFVKTIRYASRKAYAEIRPRIKGRFAKRTDAEVEVYQMFSL</sequence>
<name>A0AAF0XP75_DAUCS</name>
<dbReference type="GO" id="GO:0005634">
    <property type="term" value="C:nucleus"/>
    <property type="evidence" value="ECO:0007669"/>
    <property type="project" value="UniProtKB-SubCell"/>
</dbReference>
<reference evidence="6" key="1">
    <citation type="journal article" date="2016" name="Nat. Genet.">
        <title>A high-quality carrot genome assembly provides new insights into carotenoid accumulation and asterid genome evolution.</title>
        <authorList>
            <person name="Iorizzo M."/>
            <person name="Ellison S."/>
            <person name="Senalik D."/>
            <person name="Zeng P."/>
            <person name="Satapoomin P."/>
            <person name="Huang J."/>
            <person name="Bowman M."/>
            <person name="Iovene M."/>
            <person name="Sanseverino W."/>
            <person name="Cavagnaro P."/>
            <person name="Yildiz M."/>
            <person name="Macko-Podgorni A."/>
            <person name="Moranska E."/>
            <person name="Grzebelus E."/>
            <person name="Grzebelus D."/>
            <person name="Ashrafi H."/>
            <person name="Zheng Z."/>
            <person name="Cheng S."/>
            <person name="Spooner D."/>
            <person name="Van Deynze A."/>
            <person name="Simon P."/>
        </authorList>
    </citation>
    <scope>NUCLEOTIDE SEQUENCE</scope>
    <source>
        <tissue evidence="6">Leaf</tissue>
    </source>
</reference>
<reference evidence="6" key="2">
    <citation type="submission" date="2022-03" db="EMBL/GenBank/DDBJ databases">
        <title>Draft title - Genomic analysis of global carrot germplasm unveils the trajectory of domestication and the origin of high carotenoid orange carrot.</title>
        <authorList>
            <person name="Iorizzo M."/>
            <person name="Ellison S."/>
            <person name="Senalik D."/>
            <person name="Macko-Podgorni A."/>
            <person name="Grzebelus D."/>
            <person name="Bostan H."/>
            <person name="Rolling W."/>
            <person name="Curaba J."/>
            <person name="Simon P."/>
        </authorList>
    </citation>
    <scope>NUCLEOTIDE SEQUENCE</scope>
    <source>
        <tissue evidence="6">Leaf</tissue>
    </source>
</reference>
<keyword evidence="7" id="KW-1185">Reference proteome</keyword>
<dbReference type="AlphaFoldDB" id="A0AAF0XP75"/>
<organism evidence="6 7">
    <name type="scientific">Daucus carota subsp. sativus</name>
    <name type="common">Carrot</name>
    <dbReference type="NCBI Taxonomy" id="79200"/>
    <lineage>
        <taxon>Eukaryota</taxon>
        <taxon>Viridiplantae</taxon>
        <taxon>Streptophyta</taxon>
        <taxon>Embryophyta</taxon>
        <taxon>Tracheophyta</taxon>
        <taxon>Spermatophyta</taxon>
        <taxon>Magnoliopsida</taxon>
        <taxon>eudicotyledons</taxon>
        <taxon>Gunneridae</taxon>
        <taxon>Pentapetalae</taxon>
        <taxon>asterids</taxon>
        <taxon>campanulids</taxon>
        <taxon>Apiales</taxon>
        <taxon>Apiaceae</taxon>
        <taxon>Apioideae</taxon>
        <taxon>Scandiceae</taxon>
        <taxon>Daucinae</taxon>
        <taxon>Daucus</taxon>
        <taxon>Daucus sect. Daucus</taxon>
    </lineage>
</organism>
<dbReference type="GO" id="GO:0003700">
    <property type="term" value="F:DNA-binding transcription factor activity"/>
    <property type="evidence" value="ECO:0007669"/>
    <property type="project" value="TreeGrafter"/>
</dbReference>
<dbReference type="PANTHER" id="PTHR31319">
    <property type="entry name" value="ZINC FINGER PROTEIN CONSTANS-LIKE 4"/>
    <property type="match status" value="1"/>
</dbReference>
<gene>
    <name evidence="6" type="ORF">DCAR_0730182</name>
</gene>
<accession>A0AAF0XP75</accession>
<evidence type="ECO:0000256" key="1">
    <source>
        <dbReference type="ARBA" id="ARBA00004123"/>
    </source>
</evidence>
<dbReference type="GO" id="GO:2000028">
    <property type="term" value="P:regulation of photoperiodism, flowering"/>
    <property type="evidence" value="ECO:0007669"/>
    <property type="project" value="TreeGrafter"/>
</dbReference>
<feature type="domain" description="CCT" evidence="5">
    <location>
        <begin position="128"/>
        <end position="170"/>
    </location>
</feature>
<comment type="subcellular location">
    <subcellularLocation>
        <location evidence="1 3">Nucleus</location>
    </subcellularLocation>
</comment>
<evidence type="ECO:0000313" key="6">
    <source>
        <dbReference type="EMBL" id="WOH10712.1"/>
    </source>
</evidence>
<keyword evidence="2 3" id="KW-0539">Nucleus</keyword>
<dbReference type="InterPro" id="IPR045281">
    <property type="entry name" value="CONSTANS-like"/>
</dbReference>
<evidence type="ECO:0000256" key="3">
    <source>
        <dbReference type="PROSITE-ProRule" id="PRU00357"/>
    </source>
</evidence>
<proteinExistence type="predicted"/>
<dbReference type="GO" id="GO:0009909">
    <property type="term" value="P:regulation of flower development"/>
    <property type="evidence" value="ECO:0007669"/>
    <property type="project" value="InterPro"/>
</dbReference>
<evidence type="ECO:0000259" key="5">
    <source>
        <dbReference type="PROSITE" id="PS51017"/>
    </source>
</evidence>
<evidence type="ECO:0000256" key="4">
    <source>
        <dbReference type="SAM" id="MobiDB-lite"/>
    </source>
</evidence>
<dbReference type="Pfam" id="PF06203">
    <property type="entry name" value="CCT"/>
    <property type="match status" value="1"/>
</dbReference>
<dbReference type="EMBL" id="CP093349">
    <property type="protein sequence ID" value="WOH10712.1"/>
    <property type="molecule type" value="Genomic_DNA"/>
</dbReference>
<dbReference type="PROSITE" id="PS51017">
    <property type="entry name" value="CCT"/>
    <property type="match status" value="1"/>
</dbReference>
<dbReference type="Proteomes" id="UP000077755">
    <property type="component" value="Chromosome 7"/>
</dbReference>
<evidence type="ECO:0000256" key="2">
    <source>
        <dbReference type="ARBA" id="ARBA00023242"/>
    </source>
</evidence>
<evidence type="ECO:0000313" key="7">
    <source>
        <dbReference type="Proteomes" id="UP000077755"/>
    </source>
</evidence>
<feature type="region of interest" description="Disordered" evidence="4">
    <location>
        <begin position="48"/>
        <end position="70"/>
    </location>
</feature>